<reference evidence="1 3" key="1">
    <citation type="submission" date="2018-04" db="EMBL/GenBank/DDBJ databases">
        <title>Draft genome sequence of Pseudomonas syringae pv. actinidiae biovar 1 strains isolated from kiwifruit in Kagawa prefecture.</title>
        <authorList>
            <person name="Tabuchi M."/>
            <person name="Saito M."/>
            <person name="Fujiwara S."/>
            <person name="Sasa N."/>
            <person name="Akimitsu K."/>
            <person name="Gomi K."/>
            <person name="Konishi-Sugita S."/>
            <person name="Hamano K."/>
            <person name="Kataoka I."/>
        </authorList>
    </citation>
    <scope>NUCLEOTIDE SEQUENCE [LARGE SCALE GENOMIC DNA]</scope>
    <source>
        <strain evidence="1 3">MAFF212206</strain>
    </source>
</reference>
<evidence type="ECO:0000313" key="3">
    <source>
        <dbReference type="Proteomes" id="UP000247480"/>
    </source>
</evidence>
<dbReference type="AlphaFoldDB" id="A0A2V0QG23"/>
<evidence type="ECO:0000313" key="4">
    <source>
        <dbReference type="Proteomes" id="UP000248291"/>
    </source>
</evidence>
<organism evidence="1 3">
    <name type="scientific">Pseudomonas syringae pv. actinidiae</name>
    <dbReference type="NCBI Taxonomy" id="103796"/>
    <lineage>
        <taxon>Bacteria</taxon>
        <taxon>Pseudomonadati</taxon>
        <taxon>Pseudomonadota</taxon>
        <taxon>Gammaproteobacteria</taxon>
        <taxon>Pseudomonadales</taxon>
        <taxon>Pseudomonadaceae</taxon>
        <taxon>Pseudomonas</taxon>
        <taxon>Pseudomonas syringae</taxon>
    </lineage>
</organism>
<comment type="caution">
    <text evidence="1">The sequence shown here is derived from an EMBL/GenBank/DDBJ whole genome shotgun (WGS) entry which is preliminary data.</text>
</comment>
<sequence length="37" mass="4186">MKPVKIRKVLTSALIAQEQHLLGRQIIVVALIIEVYT</sequence>
<protein>
    <submittedName>
        <fullName evidence="1">Uncharacterized protein</fullName>
    </submittedName>
</protein>
<dbReference type="Proteomes" id="UP000248291">
    <property type="component" value="Unassembled WGS sequence"/>
</dbReference>
<proteinExistence type="predicted"/>
<evidence type="ECO:0000313" key="1">
    <source>
        <dbReference type="EMBL" id="GBH12073.1"/>
    </source>
</evidence>
<dbReference type="EMBL" id="BGJZ01000288">
    <property type="protein sequence ID" value="GBH12073.1"/>
    <property type="molecule type" value="Genomic_DNA"/>
</dbReference>
<evidence type="ECO:0000313" key="2">
    <source>
        <dbReference type="EMBL" id="GBH19336.1"/>
    </source>
</evidence>
<name>A0A2V0QG23_PSESF</name>
<accession>A0A2V0QG23</accession>
<dbReference type="EMBL" id="BGKA01000206">
    <property type="protein sequence ID" value="GBH19336.1"/>
    <property type="molecule type" value="Genomic_DNA"/>
</dbReference>
<gene>
    <name evidence="1" type="ORF">KPSA1_05536</name>
    <name evidence="2" type="ORF">KPSA3_05345</name>
</gene>
<dbReference type="Proteomes" id="UP000247480">
    <property type="component" value="Unassembled WGS sequence"/>
</dbReference>
<reference evidence="2 4" key="2">
    <citation type="submission" date="2018-04" db="EMBL/GenBank/DDBJ databases">
        <title>Draft genome sequence of Pseudomonas syringae pv. actinidiae biovar 3 strains isolated from kiwifruit in Kagawa prefecture.</title>
        <authorList>
            <person name="Tabuchi M."/>
            <person name="Saito M."/>
            <person name="Fujiwara S."/>
            <person name="Sasa N."/>
            <person name="Akimitsu K."/>
            <person name="Gomi K."/>
            <person name="Konishi-Sugita S."/>
            <person name="Hamano K."/>
            <person name="Kataoka I."/>
        </authorList>
    </citation>
    <scope>NUCLEOTIDE SEQUENCE [LARGE SCALE GENOMIC DNA]</scope>
    <source>
        <strain evidence="2 4">MAFF212211</strain>
    </source>
</reference>